<evidence type="ECO:0000256" key="4">
    <source>
        <dbReference type="ARBA" id="ARBA00012574"/>
    </source>
</evidence>
<evidence type="ECO:0000259" key="11">
    <source>
        <dbReference type="SMART" id="SM01011"/>
    </source>
</evidence>
<proteinExistence type="inferred from homology"/>
<evidence type="ECO:0000256" key="8">
    <source>
        <dbReference type="ARBA" id="ARBA00023049"/>
    </source>
</evidence>
<reference evidence="12" key="1">
    <citation type="submission" date="2021-01" db="EMBL/GenBank/DDBJ databases">
        <title>Modified the classification status of verrucomicrobia.</title>
        <authorList>
            <person name="Feng X."/>
        </authorList>
    </citation>
    <scope>NUCLEOTIDE SEQUENCE</scope>
    <source>
        <strain evidence="12">_KCTC 22039</strain>
    </source>
</reference>
<evidence type="ECO:0000256" key="3">
    <source>
        <dbReference type="ARBA" id="ARBA00008766"/>
    </source>
</evidence>
<keyword evidence="8" id="KW-0482">Metalloprotease</keyword>
<dbReference type="InterPro" id="IPR052433">
    <property type="entry name" value="X-Pro_dipept-like"/>
</dbReference>
<gene>
    <name evidence="12" type="ORF">JIN82_08555</name>
</gene>
<keyword evidence="13" id="KW-1185">Reference proteome</keyword>
<dbReference type="SUPFAM" id="SSF55920">
    <property type="entry name" value="Creatinase/aminopeptidase"/>
    <property type="match status" value="1"/>
</dbReference>
<dbReference type="InterPro" id="IPR001131">
    <property type="entry name" value="Peptidase_M24B_aminopep-P_CS"/>
</dbReference>
<evidence type="ECO:0000256" key="5">
    <source>
        <dbReference type="ARBA" id="ARBA00022670"/>
    </source>
</evidence>
<name>A0A8J7SL54_9BACT</name>
<dbReference type="EC" id="3.4.11.9" evidence="4"/>
<dbReference type="Pfam" id="PF00557">
    <property type="entry name" value="Peptidase_M24"/>
    <property type="match status" value="1"/>
</dbReference>
<evidence type="ECO:0000256" key="10">
    <source>
        <dbReference type="RuleBase" id="RU000590"/>
    </source>
</evidence>
<dbReference type="EMBL" id="JAENIM010000039">
    <property type="protein sequence ID" value="MBK1791200.1"/>
    <property type="molecule type" value="Genomic_DNA"/>
</dbReference>
<dbReference type="SMART" id="SM01011">
    <property type="entry name" value="AMP_N"/>
    <property type="match status" value="1"/>
</dbReference>
<accession>A0A8J7SL54</accession>
<keyword evidence="9" id="KW-0464">Manganese</keyword>
<dbReference type="GO" id="GO:0030145">
    <property type="term" value="F:manganese ion binding"/>
    <property type="evidence" value="ECO:0007669"/>
    <property type="project" value="InterPro"/>
</dbReference>
<comment type="catalytic activity">
    <reaction evidence="1">
        <text>Release of any N-terminal amino acid, including proline, that is linked to proline, even from a dipeptide or tripeptide.</text>
        <dbReference type="EC" id="3.4.11.9"/>
    </reaction>
</comment>
<comment type="caution">
    <text evidence="12">The sequence shown here is derived from an EMBL/GenBank/DDBJ whole genome shotgun (WGS) entry which is preliminary data.</text>
</comment>
<evidence type="ECO:0000313" key="12">
    <source>
        <dbReference type="EMBL" id="MBK1791200.1"/>
    </source>
</evidence>
<dbReference type="GO" id="GO:0006508">
    <property type="term" value="P:proteolysis"/>
    <property type="evidence" value="ECO:0007669"/>
    <property type="project" value="UniProtKB-KW"/>
</dbReference>
<keyword evidence="12" id="KW-0031">Aminopeptidase</keyword>
<dbReference type="Gene3D" id="3.90.230.10">
    <property type="entry name" value="Creatinase/methionine aminopeptidase superfamily"/>
    <property type="match status" value="1"/>
</dbReference>
<dbReference type="AlphaFoldDB" id="A0A8J7SL54"/>
<keyword evidence="6 10" id="KW-0479">Metal-binding</keyword>
<evidence type="ECO:0000313" key="13">
    <source>
        <dbReference type="Proteomes" id="UP000624703"/>
    </source>
</evidence>
<evidence type="ECO:0000256" key="9">
    <source>
        <dbReference type="ARBA" id="ARBA00023211"/>
    </source>
</evidence>
<dbReference type="RefSeq" id="WP_200311214.1">
    <property type="nucleotide sequence ID" value="NZ_JAENIM010000039.1"/>
</dbReference>
<dbReference type="InterPro" id="IPR007865">
    <property type="entry name" value="Aminopep_P_N"/>
</dbReference>
<dbReference type="Proteomes" id="UP000624703">
    <property type="component" value="Unassembled WGS sequence"/>
</dbReference>
<dbReference type="GO" id="GO:0070006">
    <property type="term" value="F:metalloaminopeptidase activity"/>
    <property type="evidence" value="ECO:0007669"/>
    <property type="project" value="InterPro"/>
</dbReference>
<feature type="domain" description="Aminopeptidase P N-terminal" evidence="11">
    <location>
        <begin position="6"/>
        <end position="142"/>
    </location>
</feature>
<comment type="similarity">
    <text evidence="3 10">Belongs to the peptidase M24B family.</text>
</comment>
<dbReference type="InterPro" id="IPR029149">
    <property type="entry name" value="Creatin/AminoP/Spt16_N"/>
</dbReference>
<dbReference type="Gene3D" id="3.40.350.10">
    <property type="entry name" value="Creatinase/prolidase N-terminal domain"/>
    <property type="match status" value="1"/>
</dbReference>
<evidence type="ECO:0000256" key="1">
    <source>
        <dbReference type="ARBA" id="ARBA00001424"/>
    </source>
</evidence>
<keyword evidence="5" id="KW-0645">Protease</keyword>
<evidence type="ECO:0000256" key="7">
    <source>
        <dbReference type="ARBA" id="ARBA00022801"/>
    </source>
</evidence>
<evidence type="ECO:0000256" key="2">
    <source>
        <dbReference type="ARBA" id="ARBA00001936"/>
    </source>
</evidence>
<protein>
    <recommendedName>
        <fullName evidence="4">Xaa-Pro aminopeptidase</fullName>
        <ecNumber evidence="4">3.4.11.9</ecNumber>
    </recommendedName>
</protein>
<dbReference type="SUPFAM" id="SSF53092">
    <property type="entry name" value="Creatinase/prolidase N-terminal domain"/>
    <property type="match status" value="1"/>
</dbReference>
<dbReference type="Pfam" id="PF05195">
    <property type="entry name" value="AMP_N"/>
    <property type="match status" value="1"/>
</dbReference>
<dbReference type="PROSITE" id="PS00491">
    <property type="entry name" value="PROLINE_PEPTIDASE"/>
    <property type="match status" value="1"/>
</dbReference>
<dbReference type="PANTHER" id="PTHR43226:SF4">
    <property type="entry name" value="XAA-PRO AMINOPEPTIDASE 3"/>
    <property type="match status" value="1"/>
</dbReference>
<evidence type="ECO:0000256" key="6">
    <source>
        <dbReference type="ARBA" id="ARBA00022723"/>
    </source>
</evidence>
<organism evidence="12 13">
    <name type="scientific">Persicirhabdus sediminis</name>
    <dbReference type="NCBI Taxonomy" id="454144"/>
    <lineage>
        <taxon>Bacteria</taxon>
        <taxon>Pseudomonadati</taxon>
        <taxon>Verrucomicrobiota</taxon>
        <taxon>Verrucomicrobiia</taxon>
        <taxon>Verrucomicrobiales</taxon>
        <taxon>Verrucomicrobiaceae</taxon>
        <taxon>Persicirhabdus</taxon>
    </lineage>
</organism>
<sequence length="431" mass="49685">MKYEPVDSQLFINNRQRLNPLLKSNSIVILHSNDIMPTNADGVMPFKQNSDFYYLTGIDQEESILILYPDALEEKHREILFVRRTDQHIAVWEGEKLSLHQASKLSGIQTVHWTEQFDAVLQSLIYQSEYAYLLSNEHIRSESRVVTRNERYINSFIKQFPLQKLERLAPLMTQLRMVKDQLEIAQIRRACQITEDGFRRVLKYIRPGVGEWKIEAEYAHEFLRQRSNGFAYTPIIASGKNSCILHYVDNHEICLDGEIILMDVGAEYANWNADMTRTVPVNGKFSKRQRQVYDAVLRTLRYANTILRPGTLYADYQNAVIEFIEGELIGLGLIDAEEAKQQGPDKALVKRYFMHGTSHHLGLDVHDVSCRHTPFQVGNVFTIEPGIYIPEEAIGIRLENNYLIGEKENLDLMATIPIEADEIEALMASQH</sequence>
<dbReference type="InterPro" id="IPR036005">
    <property type="entry name" value="Creatinase/aminopeptidase-like"/>
</dbReference>
<keyword evidence="7" id="KW-0378">Hydrolase</keyword>
<dbReference type="InterPro" id="IPR000994">
    <property type="entry name" value="Pept_M24"/>
</dbReference>
<comment type="cofactor">
    <cofactor evidence="2">
        <name>Mn(2+)</name>
        <dbReference type="ChEBI" id="CHEBI:29035"/>
    </cofactor>
</comment>
<dbReference type="PANTHER" id="PTHR43226">
    <property type="entry name" value="XAA-PRO AMINOPEPTIDASE 3"/>
    <property type="match status" value="1"/>
</dbReference>